<accession>A0A9J7BT29</accession>
<evidence type="ECO:0000256" key="3">
    <source>
        <dbReference type="ARBA" id="ARBA00023012"/>
    </source>
</evidence>
<dbReference type="GO" id="GO:0000155">
    <property type="term" value="F:phosphorelay sensor kinase activity"/>
    <property type="evidence" value="ECO:0007669"/>
    <property type="project" value="InterPro"/>
</dbReference>
<dbReference type="KEGG" id="orp:MOP44_07470"/>
<dbReference type="PANTHER" id="PTHR45569:SF1">
    <property type="entry name" value="SENSOR PROTEIN KDPD"/>
    <property type="match status" value="1"/>
</dbReference>
<keyword evidence="6" id="KW-1185">Reference proteome</keyword>
<dbReference type="AlphaFoldDB" id="A0A9J7BT29"/>
<reference evidence="5" key="1">
    <citation type="submission" date="2021-04" db="EMBL/GenBank/DDBJ databases">
        <title>Phylogenetic analysis of Acidobacteriaceae.</title>
        <authorList>
            <person name="Qiu L."/>
            <person name="Zhang Q."/>
        </authorList>
    </citation>
    <scope>NUCLEOTIDE SEQUENCE</scope>
    <source>
        <strain evidence="5">DSM 25168</strain>
    </source>
</reference>
<dbReference type="InterPro" id="IPR027417">
    <property type="entry name" value="P-loop_NTPase"/>
</dbReference>
<dbReference type="InterPro" id="IPR014729">
    <property type="entry name" value="Rossmann-like_a/b/a_fold"/>
</dbReference>
<evidence type="ECO:0000256" key="2">
    <source>
        <dbReference type="ARBA" id="ARBA00022777"/>
    </source>
</evidence>
<evidence type="ECO:0000256" key="1">
    <source>
        <dbReference type="ARBA" id="ARBA00022679"/>
    </source>
</evidence>
<gene>
    <name evidence="5" type="ORF">MOP44_07470</name>
</gene>
<dbReference type="PANTHER" id="PTHR45569">
    <property type="entry name" value="SENSOR PROTEIN KDPD"/>
    <property type="match status" value="1"/>
</dbReference>
<dbReference type="Pfam" id="PF02702">
    <property type="entry name" value="KdpD"/>
    <property type="match status" value="1"/>
</dbReference>
<dbReference type="InterPro" id="IPR003852">
    <property type="entry name" value="Sig_transdc_His_kinase_KdpD_N"/>
</dbReference>
<keyword evidence="2" id="KW-0418">Kinase</keyword>
<name>A0A9J7BT29_9BACT</name>
<protein>
    <recommendedName>
        <fullName evidence="4">Signal transduction histidine kinase osmosensitive K+ channel sensor N-terminal domain-containing protein</fullName>
    </recommendedName>
</protein>
<dbReference type="Gene3D" id="3.40.50.300">
    <property type="entry name" value="P-loop containing nucleotide triphosphate hydrolases"/>
    <property type="match status" value="1"/>
</dbReference>
<dbReference type="EMBL" id="CP093313">
    <property type="protein sequence ID" value="UWZ85775.1"/>
    <property type="molecule type" value="Genomic_DNA"/>
</dbReference>
<evidence type="ECO:0000313" key="5">
    <source>
        <dbReference type="EMBL" id="UWZ85775.1"/>
    </source>
</evidence>
<evidence type="ECO:0000259" key="4">
    <source>
        <dbReference type="Pfam" id="PF02702"/>
    </source>
</evidence>
<evidence type="ECO:0000313" key="6">
    <source>
        <dbReference type="Proteomes" id="UP001059380"/>
    </source>
</evidence>
<dbReference type="Gene3D" id="3.40.50.620">
    <property type="entry name" value="HUPs"/>
    <property type="match status" value="1"/>
</dbReference>
<organism evidence="5 6">
    <name type="scientific">Occallatibacter riparius</name>
    <dbReference type="NCBI Taxonomy" id="1002689"/>
    <lineage>
        <taxon>Bacteria</taxon>
        <taxon>Pseudomonadati</taxon>
        <taxon>Acidobacteriota</taxon>
        <taxon>Terriglobia</taxon>
        <taxon>Terriglobales</taxon>
        <taxon>Acidobacteriaceae</taxon>
        <taxon>Occallatibacter</taxon>
    </lineage>
</organism>
<dbReference type="Proteomes" id="UP001059380">
    <property type="component" value="Chromosome"/>
</dbReference>
<feature type="domain" description="Signal transduction histidine kinase osmosensitive K+ channel sensor N-terminal" evidence="4">
    <location>
        <begin position="25"/>
        <end position="220"/>
    </location>
</feature>
<sequence>MFDDSRRRTPDELLADIELEERRKQRGKLKVFLGYASGVGKSFQMLDEGRRRRERGEDVVACALQPDYPEDVRRIIEHLEAIPTISSCGAEAIDVASVVERQPEVVLIDGLAYDNPAGCTNAHRWQDVEVLLKTGISVLTTVNVQYLENLQDEVERITGKRARYIIPREFLNNLADEITVVDAPSEESVLGGIEDTSARLAEKHKLSRLRELALLAAASVVDRQLESYLRSQGTEQTWGVQERILVCVTDEFDAAEMLESGRRNADRFQGEFFVLHCRYKPVSKEGREQLERNLQQARLLGAEVFTLVDSDVVTAILDFAMQRGVTQIFVGRSDAPRGFWTRVRGNLAVRLIRAAEGIDVIVYPHR</sequence>
<dbReference type="RefSeq" id="WP_260795376.1">
    <property type="nucleotide sequence ID" value="NZ_CP093313.1"/>
</dbReference>
<dbReference type="InterPro" id="IPR052023">
    <property type="entry name" value="Histidine_kinase_KdpD"/>
</dbReference>
<dbReference type="GO" id="GO:0005886">
    <property type="term" value="C:plasma membrane"/>
    <property type="evidence" value="ECO:0007669"/>
    <property type="project" value="TreeGrafter"/>
</dbReference>
<proteinExistence type="predicted"/>
<dbReference type="SUPFAM" id="SSF52402">
    <property type="entry name" value="Adenine nucleotide alpha hydrolases-like"/>
    <property type="match status" value="1"/>
</dbReference>
<keyword evidence="1" id="KW-0808">Transferase</keyword>
<keyword evidence="3" id="KW-0902">Two-component regulatory system</keyword>